<comment type="caution">
    <text evidence="1">The sequence shown here is derived from an EMBL/GenBank/DDBJ whole genome shotgun (WGS) entry which is preliminary data.</text>
</comment>
<dbReference type="EMBL" id="BKCJ011777588">
    <property type="protein sequence ID" value="GFD52074.1"/>
    <property type="molecule type" value="Genomic_DNA"/>
</dbReference>
<protein>
    <submittedName>
        <fullName evidence="1">Uncharacterized protein</fullName>
    </submittedName>
</protein>
<evidence type="ECO:0000313" key="1">
    <source>
        <dbReference type="EMBL" id="GFD52074.1"/>
    </source>
</evidence>
<dbReference type="AlphaFoldDB" id="A0A699X5Z0"/>
<proteinExistence type="predicted"/>
<accession>A0A699X5Z0</accession>
<sequence length="110" mass="11271">GIAVGRVPVSRKYDGGSYVLHLNVINLDVFHRAAAREGRLEVDAHFGTLGLEVAGNDVADTARCFGAAGEEAAARPGYAVLDDDVFGGPVHAQAVGVAAGFQAKVIVVAV</sequence>
<gene>
    <name evidence="1" type="ORF">Tci_924043</name>
</gene>
<feature type="non-terminal residue" evidence="1">
    <location>
        <position position="1"/>
    </location>
</feature>
<organism evidence="1">
    <name type="scientific">Tanacetum cinerariifolium</name>
    <name type="common">Dalmatian daisy</name>
    <name type="synonym">Chrysanthemum cinerariifolium</name>
    <dbReference type="NCBI Taxonomy" id="118510"/>
    <lineage>
        <taxon>Eukaryota</taxon>
        <taxon>Viridiplantae</taxon>
        <taxon>Streptophyta</taxon>
        <taxon>Embryophyta</taxon>
        <taxon>Tracheophyta</taxon>
        <taxon>Spermatophyta</taxon>
        <taxon>Magnoliopsida</taxon>
        <taxon>eudicotyledons</taxon>
        <taxon>Gunneridae</taxon>
        <taxon>Pentapetalae</taxon>
        <taxon>asterids</taxon>
        <taxon>campanulids</taxon>
        <taxon>Asterales</taxon>
        <taxon>Asteraceae</taxon>
        <taxon>Asteroideae</taxon>
        <taxon>Anthemideae</taxon>
        <taxon>Anthemidinae</taxon>
        <taxon>Tanacetum</taxon>
    </lineage>
</organism>
<name>A0A699X5Z0_TANCI</name>
<feature type="non-terminal residue" evidence="1">
    <location>
        <position position="110"/>
    </location>
</feature>
<reference evidence="1" key="1">
    <citation type="journal article" date="2019" name="Sci. Rep.">
        <title>Draft genome of Tanacetum cinerariifolium, the natural source of mosquito coil.</title>
        <authorList>
            <person name="Yamashiro T."/>
            <person name="Shiraishi A."/>
            <person name="Satake H."/>
            <person name="Nakayama K."/>
        </authorList>
    </citation>
    <scope>NUCLEOTIDE SEQUENCE</scope>
</reference>